<evidence type="ECO:0000313" key="13">
    <source>
        <dbReference type="EMBL" id="CAC5421460.1"/>
    </source>
</evidence>
<dbReference type="InterPro" id="IPR016090">
    <property type="entry name" value="PLA2-like_dom"/>
</dbReference>
<dbReference type="EMBL" id="CACVKT020009354">
    <property type="protein sequence ID" value="CAC5421460.1"/>
    <property type="molecule type" value="Genomic_DNA"/>
</dbReference>
<organism evidence="13 14">
    <name type="scientific">Mytilus coruscus</name>
    <name type="common">Sea mussel</name>
    <dbReference type="NCBI Taxonomy" id="42192"/>
    <lineage>
        <taxon>Eukaryota</taxon>
        <taxon>Metazoa</taxon>
        <taxon>Spiralia</taxon>
        <taxon>Lophotrochozoa</taxon>
        <taxon>Mollusca</taxon>
        <taxon>Bivalvia</taxon>
        <taxon>Autobranchia</taxon>
        <taxon>Pteriomorphia</taxon>
        <taxon>Mytilida</taxon>
        <taxon>Mytiloidea</taxon>
        <taxon>Mytilidae</taxon>
        <taxon>Mytilinae</taxon>
        <taxon>Mytilus</taxon>
    </lineage>
</organism>
<dbReference type="GO" id="GO:0006644">
    <property type="term" value="P:phospholipid metabolic process"/>
    <property type="evidence" value="ECO:0007669"/>
    <property type="project" value="InterPro"/>
</dbReference>
<comment type="subcellular location">
    <subcellularLocation>
        <location evidence="2">Secreted</location>
    </subcellularLocation>
</comment>
<dbReference type="CDD" id="cd04704">
    <property type="entry name" value="PLA2_bee_venom_like"/>
    <property type="match status" value="1"/>
</dbReference>
<dbReference type="GO" id="GO:0046872">
    <property type="term" value="F:metal ion binding"/>
    <property type="evidence" value="ECO:0007669"/>
    <property type="project" value="UniProtKB-KW"/>
</dbReference>
<keyword evidence="5" id="KW-0479">Metal-binding</keyword>
<dbReference type="Gene3D" id="1.20.90.10">
    <property type="entry name" value="Phospholipase A2 domain"/>
    <property type="match status" value="1"/>
</dbReference>
<dbReference type="Proteomes" id="UP000507470">
    <property type="component" value="Unassembled WGS sequence"/>
</dbReference>
<evidence type="ECO:0000256" key="10">
    <source>
        <dbReference type="SAM" id="MobiDB-lite"/>
    </source>
</evidence>
<dbReference type="GO" id="GO:0050482">
    <property type="term" value="P:arachidonate secretion"/>
    <property type="evidence" value="ECO:0007669"/>
    <property type="project" value="InterPro"/>
</dbReference>
<evidence type="ECO:0000256" key="1">
    <source>
        <dbReference type="ARBA" id="ARBA00001913"/>
    </source>
</evidence>
<keyword evidence="7" id="KW-0106">Calcium</keyword>
<gene>
    <name evidence="13" type="ORF">MCOR_53588</name>
</gene>
<dbReference type="Pfam" id="PF05826">
    <property type="entry name" value="Phospholip_A2_2"/>
    <property type="match status" value="1"/>
</dbReference>
<keyword evidence="9" id="KW-1015">Disulfide bond</keyword>
<evidence type="ECO:0000256" key="11">
    <source>
        <dbReference type="SAM" id="SignalP"/>
    </source>
</evidence>
<dbReference type="FunFam" id="1.20.90.10:FF:000002">
    <property type="entry name" value="Phospholipase A2 group III"/>
    <property type="match status" value="1"/>
</dbReference>
<keyword evidence="4" id="KW-0964">Secreted</keyword>
<evidence type="ECO:0000256" key="2">
    <source>
        <dbReference type="ARBA" id="ARBA00004613"/>
    </source>
</evidence>
<dbReference type="GO" id="GO:0004623">
    <property type="term" value="F:phospholipase A2 activity"/>
    <property type="evidence" value="ECO:0007669"/>
    <property type="project" value="UniProtKB-EC"/>
</dbReference>
<keyword evidence="14" id="KW-1185">Reference proteome</keyword>
<dbReference type="GO" id="GO:0005576">
    <property type="term" value="C:extracellular region"/>
    <property type="evidence" value="ECO:0007669"/>
    <property type="project" value="UniProtKB-SubCell"/>
</dbReference>
<dbReference type="PANTHER" id="PTHR12253">
    <property type="entry name" value="RH14732P"/>
    <property type="match status" value="1"/>
</dbReference>
<dbReference type="PROSITE" id="PS00118">
    <property type="entry name" value="PA2_HIS"/>
    <property type="match status" value="1"/>
</dbReference>
<feature type="domain" description="Phospholipase A2-like central" evidence="12">
    <location>
        <begin position="245"/>
        <end position="339"/>
    </location>
</feature>
<dbReference type="AlphaFoldDB" id="A0A6J8ELN8"/>
<evidence type="ECO:0000256" key="6">
    <source>
        <dbReference type="ARBA" id="ARBA00022801"/>
    </source>
</evidence>
<dbReference type="OrthoDB" id="6075074at2759"/>
<evidence type="ECO:0000256" key="4">
    <source>
        <dbReference type="ARBA" id="ARBA00022525"/>
    </source>
</evidence>
<feature type="signal peptide" evidence="11">
    <location>
        <begin position="1"/>
        <end position="24"/>
    </location>
</feature>
<sequence>MMKSKRQNILLIFVLTYFIFSTNGGKIFDRVKNINNNLINIKVKKEFRELRIAFKGILVLETSAFQNSSYELKFRQLTNGRDLIQLILQNGFIKDCEYSREPKQILQFIEKFSDSDDIFKPETVEEGDAFNLYHSGDVSNGTSAIHHFHRRKELKDFKSFVKIKKAMKLCNEFVRETLEQNDKYNSFQYIRVKNGMRRDGRAVKDGHGITHNLPHVTEGGRRNMDNPVTEHNRRKRSAVNQFLMFPGTKWCGRGQTALHYDDIGDDREADVCCRDHDCCPDLIPSFSTKYNYFNYRFHAILQCECDEKFRRCLKQSYSPMASFIGRIYFNIMGSKCFNLKKDIVCVERSWWGYCLKYDEEPVAQIKSQESFNCF</sequence>
<keyword evidence="8" id="KW-0443">Lipid metabolism</keyword>
<proteinExistence type="predicted"/>
<feature type="chain" id="PRO_5026740100" description="phospholipase A2" evidence="11">
    <location>
        <begin position="25"/>
        <end position="374"/>
    </location>
</feature>
<protein>
    <recommendedName>
        <fullName evidence="3">phospholipase A2</fullName>
        <ecNumber evidence="3">3.1.1.4</ecNumber>
    </recommendedName>
</protein>
<dbReference type="InterPro" id="IPR036444">
    <property type="entry name" value="PLipase_A2_dom_sf"/>
</dbReference>
<accession>A0A6J8ELN8</accession>
<dbReference type="SUPFAM" id="SSF48619">
    <property type="entry name" value="Phospholipase A2, PLA2"/>
    <property type="match status" value="1"/>
</dbReference>
<feature type="region of interest" description="Disordered" evidence="10">
    <location>
        <begin position="202"/>
        <end position="224"/>
    </location>
</feature>
<evidence type="ECO:0000259" key="12">
    <source>
        <dbReference type="Pfam" id="PF05826"/>
    </source>
</evidence>
<evidence type="ECO:0000256" key="9">
    <source>
        <dbReference type="ARBA" id="ARBA00023157"/>
    </source>
</evidence>
<evidence type="ECO:0000256" key="8">
    <source>
        <dbReference type="ARBA" id="ARBA00023098"/>
    </source>
</evidence>
<dbReference type="EC" id="3.1.1.4" evidence="3"/>
<evidence type="ECO:0000313" key="14">
    <source>
        <dbReference type="Proteomes" id="UP000507470"/>
    </source>
</evidence>
<dbReference type="InterPro" id="IPR033113">
    <property type="entry name" value="PLA2_histidine"/>
</dbReference>
<reference evidence="13 14" key="1">
    <citation type="submission" date="2020-06" db="EMBL/GenBank/DDBJ databases">
        <authorList>
            <person name="Li R."/>
            <person name="Bekaert M."/>
        </authorList>
    </citation>
    <scope>NUCLEOTIDE SEQUENCE [LARGE SCALE GENOMIC DNA]</scope>
    <source>
        <strain evidence="14">wild</strain>
    </source>
</reference>
<evidence type="ECO:0000256" key="3">
    <source>
        <dbReference type="ARBA" id="ARBA00013278"/>
    </source>
</evidence>
<keyword evidence="11" id="KW-0732">Signal</keyword>
<evidence type="ECO:0000256" key="7">
    <source>
        <dbReference type="ARBA" id="ARBA00022837"/>
    </source>
</evidence>
<name>A0A6J8ELN8_MYTCO</name>
<comment type="cofactor">
    <cofactor evidence="1">
        <name>Ca(2+)</name>
        <dbReference type="ChEBI" id="CHEBI:29108"/>
    </cofactor>
</comment>
<evidence type="ECO:0000256" key="5">
    <source>
        <dbReference type="ARBA" id="ARBA00022723"/>
    </source>
</evidence>
<keyword evidence="6 13" id="KW-0378">Hydrolase</keyword>